<accession>A0ABW3TM38</accession>
<dbReference type="PANTHER" id="PTHR33375:SF1">
    <property type="entry name" value="CHROMOSOME-PARTITIONING PROTEIN PARB-RELATED"/>
    <property type="match status" value="1"/>
</dbReference>
<dbReference type="SMART" id="SM00470">
    <property type="entry name" value="ParB"/>
    <property type="match status" value="1"/>
</dbReference>
<feature type="domain" description="ParB-like N-terminal" evidence="2">
    <location>
        <begin position="10"/>
        <end position="95"/>
    </location>
</feature>
<evidence type="ECO:0000313" key="4">
    <source>
        <dbReference type="Proteomes" id="UP001597181"/>
    </source>
</evidence>
<proteinExistence type="predicted"/>
<organism evidence="3 4">
    <name type="scientific">Leucobacter albus</name>
    <dbReference type="NCBI Taxonomy" id="272210"/>
    <lineage>
        <taxon>Bacteria</taxon>
        <taxon>Bacillati</taxon>
        <taxon>Actinomycetota</taxon>
        <taxon>Actinomycetes</taxon>
        <taxon>Micrococcales</taxon>
        <taxon>Microbacteriaceae</taxon>
        <taxon>Leucobacter</taxon>
    </lineage>
</organism>
<dbReference type="SUPFAM" id="SSF110849">
    <property type="entry name" value="ParB/Sulfiredoxin"/>
    <property type="match status" value="1"/>
</dbReference>
<feature type="region of interest" description="Disordered" evidence="1">
    <location>
        <begin position="126"/>
        <end position="149"/>
    </location>
</feature>
<evidence type="ECO:0000259" key="2">
    <source>
        <dbReference type="SMART" id="SM00470"/>
    </source>
</evidence>
<dbReference type="Gene3D" id="3.90.1530.30">
    <property type="match status" value="1"/>
</dbReference>
<reference evidence="4" key="1">
    <citation type="journal article" date="2019" name="Int. J. Syst. Evol. Microbiol.">
        <title>The Global Catalogue of Microorganisms (GCM) 10K type strain sequencing project: providing services to taxonomists for standard genome sequencing and annotation.</title>
        <authorList>
            <consortium name="The Broad Institute Genomics Platform"/>
            <consortium name="The Broad Institute Genome Sequencing Center for Infectious Disease"/>
            <person name="Wu L."/>
            <person name="Ma J."/>
        </authorList>
    </citation>
    <scope>NUCLEOTIDE SEQUENCE [LARGE SCALE GENOMIC DNA]</scope>
    <source>
        <strain evidence="4">CCUG 50213</strain>
    </source>
</reference>
<evidence type="ECO:0000256" key="1">
    <source>
        <dbReference type="SAM" id="MobiDB-lite"/>
    </source>
</evidence>
<dbReference type="Pfam" id="PF02195">
    <property type="entry name" value="ParB_N"/>
    <property type="match status" value="1"/>
</dbReference>
<protein>
    <submittedName>
        <fullName evidence="3">ParB/RepB/Spo0J family partition protein</fullName>
    </submittedName>
</protein>
<keyword evidence="4" id="KW-1185">Reference proteome</keyword>
<evidence type="ECO:0000313" key="3">
    <source>
        <dbReference type="EMBL" id="MFD1200472.1"/>
    </source>
</evidence>
<dbReference type="InterPro" id="IPR003115">
    <property type="entry name" value="ParB_N"/>
</dbReference>
<comment type="caution">
    <text evidence="3">The sequence shown here is derived from an EMBL/GenBank/DDBJ whole genome shotgun (WGS) entry which is preliminary data.</text>
</comment>
<sequence>MSTKTGHIELERSVGSIWVGARHRQDLGDLDPLMESIARDGLLQPITITPDGMLICGARRLAAIRRIGWKTVNVWVRSGLSTRLGQLLAEQDENVLHKPLTRTEEATLYAEVKAVMIEDATRRQVASQFTSKEENPRSHGAATVAAPSAGDTRKQAALLVTARNAYTSLERINELQQLLAHPETPEPLREQAAIELAGIDDGGSITGAQQRIHVAQTLTELDALANDQTQPARVRDAAISGAARVRELEHTARAADLEQLAQQALERVKVTTKRRTPKASGPVARLVEPSVQPLLPARSFIYLWNDLADWVDRYDPVVIGAELTTAQWEQFERTLSASNEFAAIARASRPQHREIT</sequence>
<dbReference type="Proteomes" id="UP001597181">
    <property type="component" value="Unassembled WGS sequence"/>
</dbReference>
<dbReference type="RefSeq" id="WP_343958701.1">
    <property type="nucleotide sequence ID" value="NZ_BAAAKZ010000003.1"/>
</dbReference>
<dbReference type="PANTHER" id="PTHR33375">
    <property type="entry name" value="CHROMOSOME-PARTITIONING PROTEIN PARB-RELATED"/>
    <property type="match status" value="1"/>
</dbReference>
<gene>
    <name evidence="3" type="ORF">ACFQ3U_01005</name>
</gene>
<dbReference type="EMBL" id="JBHTLY010000001">
    <property type="protein sequence ID" value="MFD1200472.1"/>
    <property type="molecule type" value="Genomic_DNA"/>
</dbReference>
<name>A0ABW3TM38_9MICO</name>
<dbReference type="InterPro" id="IPR050336">
    <property type="entry name" value="Chromosome_partition/occlusion"/>
</dbReference>
<dbReference type="InterPro" id="IPR036086">
    <property type="entry name" value="ParB/Sulfiredoxin_sf"/>
</dbReference>